<evidence type="ECO:0000313" key="2">
    <source>
        <dbReference type="Proteomes" id="UP001157502"/>
    </source>
</evidence>
<dbReference type="EMBL" id="CM055733">
    <property type="protein sequence ID" value="KAJ8010777.1"/>
    <property type="molecule type" value="Genomic_DNA"/>
</dbReference>
<sequence>MVILILHIRLTDGADLPVTCGFSEECVLPCSFQPGENEVIHWVKLEDLQLYLHSYYDSTDKLEHQDQQYKQRTALFNNQIPKGNASLLLRNVTVQDQGRYKCYTSTINGNQESYINIKVEAPVRLVNIQISDDIITCSSTGIYPEPKLTWTTDPPSDLSPGQADSQNYTSIKVNEQGIYDITSTKPFIRNQTNICTVTSGTREKKATLKQQSPINSSSGSEVSIPCGVPLSDLLTFNLTWRFNQDVNILTYNMDTHQMQVEDHWKEQVQDVSESGSLQLHGLTRNHQGIYSCELSTTRDTHLVLTYLEIIFDEKITGMSSGTIATIVIVVLLAVLSAGGVCIYKRKKPRTNKESNNNSGNGTEGEKSPRDGESETVM</sequence>
<dbReference type="Proteomes" id="UP001157502">
    <property type="component" value="Chromosome 6"/>
</dbReference>
<comment type="caution">
    <text evidence="1">The sequence shown here is derived from an EMBL/GenBank/DDBJ whole genome shotgun (WGS) entry which is preliminary data.</text>
</comment>
<protein>
    <submittedName>
        <fullName evidence="1">Uncharacterized protein</fullName>
    </submittedName>
</protein>
<accession>A0ACC2H4K4</accession>
<proteinExistence type="predicted"/>
<evidence type="ECO:0000313" key="1">
    <source>
        <dbReference type="EMBL" id="KAJ8010777.1"/>
    </source>
</evidence>
<keyword evidence="2" id="KW-1185">Reference proteome</keyword>
<organism evidence="1 2">
    <name type="scientific">Dallia pectoralis</name>
    <name type="common">Alaska blackfish</name>
    <dbReference type="NCBI Taxonomy" id="75939"/>
    <lineage>
        <taxon>Eukaryota</taxon>
        <taxon>Metazoa</taxon>
        <taxon>Chordata</taxon>
        <taxon>Craniata</taxon>
        <taxon>Vertebrata</taxon>
        <taxon>Euteleostomi</taxon>
        <taxon>Actinopterygii</taxon>
        <taxon>Neopterygii</taxon>
        <taxon>Teleostei</taxon>
        <taxon>Protacanthopterygii</taxon>
        <taxon>Esociformes</taxon>
        <taxon>Umbridae</taxon>
        <taxon>Dallia</taxon>
    </lineage>
</organism>
<reference evidence="1" key="1">
    <citation type="submission" date="2021-05" db="EMBL/GenBank/DDBJ databases">
        <authorList>
            <person name="Pan Q."/>
            <person name="Jouanno E."/>
            <person name="Zahm M."/>
            <person name="Klopp C."/>
            <person name="Cabau C."/>
            <person name="Louis A."/>
            <person name="Berthelot C."/>
            <person name="Parey E."/>
            <person name="Roest Crollius H."/>
            <person name="Montfort J."/>
            <person name="Robinson-Rechavi M."/>
            <person name="Bouchez O."/>
            <person name="Lampietro C."/>
            <person name="Lopez Roques C."/>
            <person name="Donnadieu C."/>
            <person name="Postlethwait J."/>
            <person name="Bobe J."/>
            <person name="Dillon D."/>
            <person name="Chandos A."/>
            <person name="von Hippel F."/>
            <person name="Guiguen Y."/>
        </authorList>
    </citation>
    <scope>NUCLEOTIDE SEQUENCE</scope>
    <source>
        <strain evidence="1">YG-Jan2019</strain>
    </source>
</reference>
<gene>
    <name evidence="1" type="ORF">DPEC_G00078670</name>
</gene>
<name>A0ACC2H4K4_DALPE</name>